<sequence length="250" mass="27343">MPPTPTVIGGPEPAGFGSCRSCAFFETGSIALCYSCANDKMRPPPEHRCDVCDQALTNPVAVCSNALCSSTDRAFVWNASIALKSGELEQMIWRVKKGRWAWGTVFSRVILGFLYDNMEEIDGVDAIIPMPALLPAGADPRTDHARFAIEQAMEQDERGLPFVVDPPLLIKTRATDKMRNTSSAADRRAVSDQLFESLVVPDAERVRGREIMVYDDVFTSGSTLNAVARRLKAAGAAAVYGLTLARQTWR</sequence>
<evidence type="ECO:0000313" key="2">
    <source>
        <dbReference type="EMBL" id="RKN55991.1"/>
    </source>
</evidence>
<dbReference type="EMBL" id="RBAN01000002">
    <property type="protein sequence ID" value="RKN55991.1"/>
    <property type="molecule type" value="Genomic_DNA"/>
</dbReference>
<evidence type="ECO:0000313" key="3">
    <source>
        <dbReference type="Proteomes" id="UP000279968"/>
    </source>
</evidence>
<proteinExistence type="inferred from homology"/>
<accession>A0A3B0A6L1</accession>
<reference evidence="2 3" key="1">
    <citation type="journal article" date="2015" name="Int. J. Syst. Evol. Microbiol.">
        <title>Micromonospora costi sp. nov., isolated from a leaf of Costus speciosus.</title>
        <authorList>
            <person name="Thawai C."/>
        </authorList>
    </citation>
    <scope>NUCLEOTIDE SEQUENCE [LARGE SCALE GENOMIC DNA]</scope>
    <source>
        <strain evidence="2 3">CS1-12</strain>
    </source>
</reference>
<dbReference type="CDD" id="cd06223">
    <property type="entry name" value="PRTases_typeI"/>
    <property type="match status" value="1"/>
</dbReference>
<organism evidence="2 3">
    <name type="scientific">Micromonospora costi</name>
    <dbReference type="NCBI Taxonomy" id="1530042"/>
    <lineage>
        <taxon>Bacteria</taxon>
        <taxon>Bacillati</taxon>
        <taxon>Actinomycetota</taxon>
        <taxon>Actinomycetes</taxon>
        <taxon>Micromonosporales</taxon>
        <taxon>Micromonosporaceae</taxon>
        <taxon>Micromonospora</taxon>
    </lineage>
</organism>
<evidence type="ECO:0000256" key="1">
    <source>
        <dbReference type="ARBA" id="ARBA00008007"/>
    </source>
</evidence>
<protein>
    <submittedName>
        <fullName evidence="2">ComF family protein</fullName>
    </submittedName>
</protein>
<comment type="similarity">
    <text evidence="1">Belongs to the ComF/GntX family.</text>
</comment>
<comment type="caution">
    <text evidence="2">The sequence shown here is derived from an EMBL/GenBank/DDBJ whole genome shotgun (WGS) entry which is preliminary data.</text>
</comment>
<dbReference type="InterPro" id="IPR051910">
    <property type="entry name" value="ComF/GntX_DNA_util-trans"/>
</dbReference>
<gene>
    <name evidence="2" type="ORF">D7193_15515</name>
</gene>
<dbReference type="InterPro" id="IPR029057">
    <property type="entry name" value="PRTase-like"/>
</dbReference>
<keyword evidence="3" id="KW-1185">Reference proteome</keyword>
<dbReference type="Gene3D" id="3.40.50.2020">
    <property type="match status" value="1"/>
</dbReference>
<name>A0A3B0A6L1_9ACTN</name>
<dbReference type="SUPFAM" id="SSF53271">
    <property type="entry name" value="PRTase-like"/>
    <property type="match status" value="1"/>
</dbReference>
<dbReference type="AlphaFoldDB" id="A0A3B0A6L1"/>
<dbReference type="Proteomes" id="UP000279968">
    <property type="component" value="Unassembled WGS sequence"/>
</dbReference>
<dbReference type="PANTHER" id="PTHR47505">
    <property type="entry name" value="DNA UTILIZATION PROTEIN YHGH"/>
    <property type="match status" value="1"/>
</dbReference>
<dbReference type="InterPro" id="IPR000836">
    <property type="entry name" value="PRTase_dom"/>
</dbReference>
<dbReference type="PANTHER" id="PTHR47505:SF1">
    <property type="entry name" value="DNA UTILIZATION PROTEIN YHGH"/>
    <property type="match status" value="1"/>
</dbReference>